<feature type="transmembrane region" description="Helical" evidence="1">
    <location>
        <begin position="7"/>
        <end position="25"/>
    </location>
</feature>
<reference evidence="4" key="2">
    <citation type="submission" date="2015-05" db="EMBL/GenBank/DDBJ databases">
        <authorList>
            <consortium name="Pathogen Informatics"/>
        </authorList>
    </citation>
    <scope>NUCLEOTIDE SEQUENCE [LARGE SCALE GENOMIC DNA]</scope>
    <source>
        <strain evidence="3 5">2789STDY5608887</strain>
        <strain evidence="4">L1-83</strain>
    </source>
</reference>
<feature type="transmembrane region" description="Helical" evidence="1">
    <location>
        <begin position="106"/>
        <end position="126"/>
    </location>
</feature>
<sequence length="132" mass="15647">MKVNLTPFSIYWFLFLILNVIYFIFPFLFFLLLPAVFVMILIWGICVFEIGRATIISSQTKWIIRVILAFLASLLTISINPIGMILLDFINWRHINSFADYFSKAYWIIFLIHMLLFWLGEEIGYFSQKGLF</sequence>
<dbReference type="STRING" id="360807.ERS852392_03233"/>
<protein>
    <recommendedName>
        <fullName evidence="6">CPBP family intramembrane metalloprotease</fullName>
    </recommendedName>
</protein>
<dbReference type="Proteomes" id="UP000095453">
    <property type="component" value="Unassembled WGS sequence"/>
</dbReference>
<dbReference type="EMBL" id="CYXX01000003">
    <property type="protein sequence ID" value="CUM80753.1"/>
    <property type="molecule type" value="Genomic_DNA"/>
</dbReference>
<evidence type="ECO:0000256" key="1">
    <source>
        <dbReference type="SAM" id="Phobius"/>
    </source>
</evidence>
<gene>
    <name evidence="3" type="ORF">ERS852444_00566</name>
    <name evidence="2" type="ORF">RIL183_03381</name>
</gene>
<feature type="transmembrane region" description="Helical" evidence="1">
    <location>
        <begin position="31"/>
        <end position="50"/>
    </location>
</feature>
<evidence type="ECO:0000313" key="3">
    <source>
        <dbReference type="EMBL" id="CUM80753.1"/>
    </source>
</evidence>
<dbReference type="EMBL" id="CVRS01000067">
    <property type="protein sequence ID" value="CRL37252.1"/>
    <property type="molecule type" value="Genomic_DNA"/>
</dbReference>
<evidence type="ECO:0000313" key="4">
    <source>
        <dbReference type="Proteomes" id="UP000049828"/>
    </source>
</evidence>
<reference evidence="2" key="1">
    <citation type="submission" date="2015-05" db="EMBL/GenBank/DDBJ databases">
        <authorList>
            <person name="Wang D.B."/>
            <person name="Wang M."/>
        </authorList>
    </citation>
    <scope>NUCLEOTIDE SEQUENCE [LARGE SCALE GENOMIC DNA]</scope>
    <source>
        <strain evidence="2">L1-83</strain>
    </source>
</reference>
<keyword evidence="1" id="KW-0472">Membrane</keyword>
<keyword evidence="1" id="KW-0812">Transmembrane</keyword>
<dbReference type="Proteomes" id="UP000049828">
    <property type="component" value="Unassembled WGS sequence"/>
</dbReference>
<accession>A0A0M6WK99</accession>
<dbReference type="RefSeq" id="WP_055039540.1">
    <property type="nucleotide sequence ID" value="NZ_WHAK01000013.1"/>
</dbReference>
<name>A0A0M6WK99_9FIRM</name>
<dbReference type="AlphaFoldDB" id="A0A0M6WK99"/>
<evidence type="ECO:0008006" key="6">
    <source>
        <dbReference type="Google" id="ProtNLM"/>
    </source>
</evidence>
<feature type="transmembrane region" description="Helical" evidence="1">
    <location>
        <begin position="62"/>
        <end position="86"/>
    </location>
</feature>
<keyword evidence="4" id="KW-1185">Reference proteome</keyword>
<keyword evidence="1" id="KW-1133">Transmembrane helix</keyword>
<proteinExistence type="predicted"/>
<evidence type="ECO:0000313" key="2">
    <source>
        <dbReference type="EMBL" id="CRL37252.1"/>
    </source>
</evidence>
<evidence type="ECO:0000313" key="5">
    <source>
        <dbReference type="Proteomes" id="UP000095453"/>
    </source>
</evidence>
<organism evidence="2 4">
    <name type="scientific">Roseburia inulinivorans</name>
    <dbReference type="NCBI Taxonomy" id="360807"/>
    <lineage>
        <taxon>Bacteria</taxon>
        <taxon>Bacillati</taxon>
        <taxon>Bacillota</taxon>
        <taxon>Clostridia</taxon>
        <taxon>Lachnospirales</taxon>
        <taxon>Lachnospiraceae</taxon>
        <taxon>Roseburia</taxon>
    </lineage>
</organism>